<dbReference type="SMART" id="SM00849">
    <property type="entry name" value="Lactamase_B"/>
    <property type="match status" value="1"/>
</dbReference>
<feature type="binding site" evidence="7">
    <location>
        <position position="169"/>
    </location>
    <ligand>
        <name>Zn(2+)</name>
        <dbReference type="ChEBI" id="CHEBI:29105"/>
        <label>2</label>
    </ligand>
</feature>
<dbReference type="EC" id="3.1.2.6" evidence="7"/>
<evidence type="ECO:0000313" key="10">
    <source>
        <dbReference type="Proteomes" id="UP000316225"/>
    </source>
</evidence>
<dbReference type="EMBL" id="VLKU01000009">
    <property type="protein sequence ID" value="TWI31531.1"/>
    <property type="molecule type" value="Genomic_DNA"/>
</dbReference>
<dbReference type="AlphaFoldDB" id="A0A562NHX1"/>
<evidence type="ECO:0000256" key="3">
    <source>
        <dbReference type="ARBA" id="ARBA00006759"/>
    </source>
</evidence>
<comment type="catalytic activity">
    <reaction evidence="1 7">
        <text>an S-(2-hydroxyacyl)glutathione + H2O = a 2-hydroxy carboxylate + glutathione + H(+)</text>
        <dbReference type="Rhea" id="RHEA:21864"/>
        <dbReference type="ChEBI" id="CHEBI:15377"/>
        <dbReference type="ChEBI" id="CHEBI:15378"/>
        <dbReference type="ChEBI" id="CHEBI:57925"/>
        <dbReference type="ChEBI" id="CHEBI:58896"/>
        <dbReference type="ChEBI" id="CHEBI:71261"/>
        <dbReference type="EC" id="3.1.2.6"/>
    </reaction>
</comment>
<evidence type="ECO:0000256" key="4">
    <source>
        <dbReference type="ARBA" id="ARBA00022723"/>
    </source>
</evidence>
<dbReference type="Gene3D" id="3.60.15.10">
    <property type="entry name" value="Ribonuclease Z/Hydroxyacylglutathione hydrolase-like"/>
    <property type="match status" value="1"/>
</dbReference>
<dbReference type="Pfam" id="PF16123">
    <property type="entry name" value="HAGH_C"/>
    <property type="match status" value="1"/>
</dbReference>
<comment type="cofactor">
    <cofactor evidence="7">
        <name>Zn(2+)</name>
        <dbReference type="ChEBI" id="CHEBI:29105"/>
    </cofactor>
    <text evidence="7">Binds 2 Zn(2+) ions per subunit.</text>
</comment>
<comment type="pathway">
    <text evidence="2 7">Secondary metabolite metabolism; methylglyoxal degradation; (R)-lactate from methylglyoxal: step 2/2.</text>
</comment>
<protein>
    <recommendedName>
        <fullName evidence="7">Hydroxyacylglutathione hydrolase</fullName>
        <ecNumber evidence="7">3.1.2.6</ecNumber>
    </recommendedName>
    <alternativeName>
        <fullName evidence="7">Glyoxalase II</fullName>
        <shortName evidence="7">Glx II</shortName>
    </alternativeName>
</protein>
<name>A0A562NHX1_9RHOB</name>
<dbReference type="OrthoDB" id="9802248at2"/>
<dbReference type="GO" id="GO:0004416">
    <property type="term" value="F:hydroxyacylglutathione hydrolase activity"/>
    <property type="evidence" value="ECO:0007669"/>
    <property type="project" value="UniProtKB-UniRule"/>
</dbReference>
<dbReference type="PANTHER" id="PTHR43705:SF1">
    <property type="entry name" value="HYDROXYACYLGLUTATHIONE HYDROLASE GLOB"/>
    <property type="match status" value="1"/>
</dbReference>
<keyword evidence="10" id="KW-1185">Reference proteome</keyword>
<comment type="subunit">
    <text evidence="7">Monomer.</text>
</comment>
<feature type="binding site" evidence="7">
    <location>
        <position position="54"/>
    </location>
    <ligand>
        <name>Zn(2+)</name>
        <dbReference type="ChEBI" id="CHEBI:29105"/>
        <label>1</label>
    </ligand>
</feature>
<organism evidence="9 10">
    <name type="scientific">Paracoccus sulfuroxidans</name>
    <dbReference type="NCBI Taxonomy" id="384678"/>
    <lineage>
        <taxon>Bacteria</taxon>
        <taxon>Pseudomonadati</taxon>
        <taxon>Pseudomonadota</taxon>
        <taxon>Alphaproteobacteria</taxon>
        <taxon>Rhodobacterales</taxon>
        <taxon>Paracoccaceae</taxon>
        <taxon>Paracoccus</taxon>
    </lineage>
</organism>
<dbReference type="NCBIfam" id="TIGR03413">
    <property type="entry name" value="GSH_gloB"/>
    <property type="match status" value="1"/>
</dbReference>
<evidence type="ECO:0000256" key="5">
    <source>
        <dbReference type="ARBA" id="ARBA00022801"/>
    </source>
</evidence>
<dbReference type="Proteomes" id="UP000316225">
    <property type="component" value="Unassembled WGS sequence"/>
</dbReference>
<dbReference type="GO" id="GO:0019243">
    <property type="term" value="P:methylglyoxal catabolic process to D-lactate via S-lactoyl-glutathione"/>
    <property type="evidence" value="ECO:0007669"/>
    <property type="project" value="UniProtKB-UniRule"/>
</dbReference>
<dbReference type="InterPro" id="IPR035680">
    <property type="entry name" value="Clx_II_MBL"/>
</dbReference>
<feature type="binding site" evidence="7">
    <location>
        <position position="112"/>
    </location>
    <ligand>
        <name>Zn(2+)</name>
        <dbReference type="ChEBI" id="CHEBI:29105"/>
        <label>1</label>
    </ligand>
</feature>
<dbReference type="InterPro" id="IPR001279">
    <property type="entry name" value="Metallo-B-lactamas"/>
</dbReference>
<comment type="similarity">
    <text evidence="3 7">Belongs to the metallo-beta-lactamase superfamily. Glyoxalase II family.</text>
</comment>
<comment type="caution">
    <text evidence="9">The sequence shown here is derived from an EMBL/GenBank/DDBJ whole genome shotgun (WGS) entry which is preliminary data.</text>
</comment>
<comment type="function">
    <text evidence="7">Thiolesterase that catalyzes the hydrolysis of S-D-lactoyl-glutathione to form glutathione and D-lactic acid.</text>
</comment>
<evidence type="ECO:0000256" key="2">
    <source>
        <dbReference type="ARBA" id="ARBA00004963"/>
    </source>
</evidence>
<dbReference type="Pfam" id="PF00753">
    <property type="entry name" value="Lactamase_B"/>
    <property type="match status" value="1"/>
</dbReference>
<evidence type="ECO:0000313" key="9">
    <source>
        <dbReference type="EMBL" id="TWI31531.1"/>
    </source>
</evidence>
<feature type="binding site" evidence="7">
    <location>
        <position position="58"/>
    </location>
    <ligand>
        <name>Zn(2+)</name>
        <dbReference type="ChEBI" id="CHEBI:29105"/>
        <label>2</label>
    </ligand>
</feature>
<feature type="binding site" evidence="7">
    <location>
        <position position="59"/>
    </location>
    <ligand>
        <name>Zn(2+)</name>
        <dbReference type="ChEBI" id="CHEBI:29105"/>
        <label>2</label>
    </ligand>
</feature>
<dbReference type="HAMAP" id="MF_01374">
    <property type="entry name" value="Glyoxalase_2"/>
    <property type="match status" value="1"/>
</dbReference>
<keyword evidence="6 7" id="KW-0862">Zinc</keyword>
<dbReference type="UniPathway" id="UPA00619">
    <property type="reaction ID" value="UER00676"/>
</dbReference>
<feature type="binding site" evidence="7">
    <location>
        <position position="131"/>
    </location>
    <ligand>
        <name>Zn(2+)</name>
        <dbReference type="ChEBI" id="CHEBI:29105"/>
        <label>2</label>
    </ligand>
</feature>
<dbReference type="RefSeq" id="WP_145399071.1">
    <property type="nucleotide sequence ID" value="NZ_VLKU01000009.1"/>
</dbReference>
<feature type="binding site" evidence="7">
    <location>
        <position position="56"/>
    </location>
    <ligand>
        <name>Zn(2+)</name>
        <dbReference type="ChEBI" id="CHEBI:29105"/>
        <label>1</label>
    </ligand>
</feature>
<dbReference type="CDD" id="cd07723">
    <property type="entry name" value="hydroxyacylglutathione_hydrolase_MBL-fold"/>
    <property type="match status" value="1"/>
</dbReference>
<feature type="domain" description="Metallo-beta-lactamase" evidence="8">
    <location>
        <begin position="13"/>
        <end position="169"/>
    </location>
</feature>
<dbReference type="SUPFAM" id="SSF56281">
    <property type="entry name" value="Metallo-hydrolase/oxidoreductase"/>
    <property type="match status" value="1"/>
</dbReference>
<dbReference type="GO" id="GO:0046872">
    <property type="term" value="F:metal ion binding"/>
    <property type="evidence" value="ECO:0007669"/>
    <property type="project" value="UniProtKB-KW"/>
</dbReference>
<gene>
    <name evidence="7" type="primary">gloB</name>
    <name evidence="9" type="ORF">IQ24_02983</name>
</gene>
<evidence type="ECO:0000256" key="7">
    <source>
        <dbReference type="HAMAP-Rule" id="MF_01374"/>
    </source>
</evidence>
<dbReference type="InterPro" id="IPR017782">
    <property type="entry name" value="Hydroxyacylglutathione_Hdrlase"/>
</dbReference>
<evidence type="ECO:0000256" key="6">
    <source>
        <dbReference type="ARBA" id="ARBA00022833"/>
    </source>
</evidence>
<dbReference type="PIRSF" id="PIRSF005457">
    <property type="entry name" value="Glx"/>
    <property type="match status" value="1"/>
</dbReference>
<proteinExistence type="inferred from homology"/>
<dbReference type="InterPro" id="IPR050110">
    <property type="entry name" value="Glyoxalase_II_hydrolase"/>
</dbReference>
<dbReference type="InterPro" id="IPR032282">
    <property type="entry name" value="HAGH_C"/>
</dbReference>
<keyword evidence="5 7" id="KW-0378">Hydrolase</keyword>
<evidence type="ECO:0000256" key="1">
    <source>
        <dbReference type="ARBA" id="ARBA00001623"/>
    </source>
</evidence>
<dbReference type="PANTHER" id="PTHR43705">
    <property type="entry name" value="HYDROXYACYLGLUTATHIONE HYDROLASE"/>
    <property type="match status" value="1"/>
</dbReference>
<dbReference type="InterPro" id="IPR036866">
    <property type="entry name" value="RibonucZ/Hydroxyglut_hydro"/>
</dbReference>
<accession>A0A562NHX1</accession>
<keyword evidence="4 7" id="KW-0479">Metal-binding</keyword>
<reference evidence="9 10" key="1">
    <citation type="journal article" date="2015" name="Stand. Genomic Sci.">
        <title>Genomic Encyclopedia of Bacterial and Archaeal Type Strains, Phase III: the genomes of soil and plant-associated and newly described type strains.</title>
        <authorList>
            <person name="Whitman W.B."/>
            <person name="Woyke T."/>
            <person name="Klenk H.P."/>
            <person name="Zhou Y."/>
            <person name="Lilburn T.G."/>
            <person name="Beck B.J."/>
            <person name="De Vos P."/>
            <person name="Vandamme P."/>
            <person name="Eisen J.A."/>
            <person name="Garrity G."/>
            <person name="Hugenholtz P."/>
            <person name="Kyrpides N.C."/>
        </authorList>
    </citation>
    <scope>NUCLEOTIDE SEQUENCE [LARGE SCALE GENOMIC DNA]</scope>
    <source>
        <strain evidence="9 10">CGMCC 1.5364</strain>
    </source>
</reference>
<feature type="binding site" evidence="7">
    <location>
        <position position="131"/>
    </location>
    <ligand>
        <name>Zn(2+)</name>
        <dbReference type="ChEBI" id="CHEBI:29105"/>
        <label>1</label>
    </ligand>
</feature>
<evidence type="ECO:0000259" key="8">
    <source>
        <dbReference type="SMART" id="SM00849"/>
    </source>
</evidence>
<sequence>MALQLVPIRCLSDNYAWLLHGPAGTAVIDAPEAGPILSELGARGWQLDLIVLTHHHDDHIQAVADLVDMTGARVLGNVNDAARLPPLDLEVRPGETFQLCGEEARVIDVSGHTIGHIAVHLPQSGMVFTADSLMAIGCGRLFEGDAPMMWGSLSRLNALPADTQVCSGHDYCRSNGAFALSVEPENSALRKRLDDVAAGTRPCAQATLAEERATNPFLRVAELRDSLGMQGQPDVEVFARLRQMKDNFRG</sequence>